<organism evidence="19 20">
    <name type="scientific">Brasilonema sennae CENA114</name>
    <dbReference type="NCBI Taxonomy" id="415709"/>
    <lineage>
        <taxon>Bacteria</taxon>
        <taxon>Bacillati</taxon>
        <taxon>Cyanobacteriota</taxon>
        <taxon>Cyanophyceae</taxon>
        <taxon>Nostocales</taxon>
        <taxon>Scytonemataceae</taxon>
        <taxon>Brasilonema</taxon>
        <taxon>Bromeliae group (in: Brasilonema)</taxon>
    </lineage>
</organism>
<keyword evidence="7" id="KW-0732">Signal</keyword>
<evidence type="ECO:0000259" key="16">
    <source>
        <dbReference type="Pfam" id="PF00593"/>
    </source>
</evidence>
<dbReference type="InterPro" id="IPR039426">
    <property type="entry name" value="TonB-dep_rcpt-like"/>
</dbReference>
<dbReference type="GO" id="GO:0038023">
    <property type="term" value="F:signaling receptor activity"/>
    <property type="evidence" value="ECO:0007669"/>
    <property type="project" value="InterPro"/>
</dbReference>
<comment type="similarity">
    <text evidence="2 13 14">Belongs to the TonB-dependent receptor family.</text>
</comment>
<feature type="domain" description="TonB-dependent receptor-like beta-barrel" evidence="16">
    <location>
        <begin position="362"/>
        <end position="804"/>
    </location>
</feature>
<dbReference type="GO" id="GO:0015344">
    <property type="term" value="F:siderophore uptake transmembrane transporter activity"/>
    <property type="evidence" value="ECO:0007669"/>
    <property type="project" value="TreeGrafter"/>
</dbReference>
<dbReference type="EMBL" id="CP030118">
    <property type="protein sequence ID" value="QDL12419.1"/>
    <property type="molecule type" value="Genomic_DNA"/>
</dbReference>
<protein>
    <submittedName>
        <fullName evidence="19">TonB-dependent siderophore receptor</fullName>
    </submittedName>
</protein>
<dbReference type="PROSITE" id="PS52016">
    <property type="entry name" value="TONB_DEPENDENT_REC_3"/>
    <property type="match status" value="1"/>
</dbReference>
<dbReference type="InterPro" id="IPR010105">
    <property type="entry name" value="TonB_sidphr_rcpt"/>
</dbReference>
<evidence type="ECO:0000256" key="15">
    <source>
        <dbReference type="SAM" id="MobiDB-lite"/>
    </source>
</evidence>
<feature type="region of interest" description="Disordered" evidence="15">
    <location>
        <begin position="131"/>
        <end position="196"/>
    </location>
</feature>
<dbReference type="InterPro" id="IPR036942">
    <property type="entry name" value="Beta-barrel_TonB_sf"/>
</dbReference>
<feature type="domain" description="AMIN" evidence="18">
    <location>
        <begin position="22"/>
        <end position="116"/>
    </location>
</feature>
<evidence type="ECO:0000256" key="14">
    <source>
        <dbReference type="RuleBase" id="RU003357"/>
    </source>
</evidence>
<evidence type="ECO:0000256" key="1">
    <source>
        <dbReference type="ARBA" id="ARBA00004571"/>
    </source>
</evidence>
<evidence type="ECO:0000313" key="19">
    <source>
        <dbReference type="EMBL" id="QDL12419.1"/>
    </source>
</evidence>
<comment type="subcellular location">
    <subcellularLocation>
        <location evidence="1 13">Cell outer membrane</location>
        <topology evidence="1 13">Multi-pass membrane protein</topology>
    </subcellularLocation>
</comment>
<feature type="compositionally biased region" description="Polar residues" evidence="15">
    <location>
        <begin position="172"/>
        <end position="181"/>
    </location>
</feature>
<keyword evidence="6 13" id="KW-0812">Transmembrane</keyword>
<evidence type="ECO:0000256" key="9">
    <source>
        <dbReference type="ARBA" id="ARBA00023065"/>
    </source>
</evidence>
<dbReference type="FunFam" id="2.170.130.10:FF:000001">
    <property type="entry name" value="Catecholate siderophore TonB-dependent receptor"/>
    <property type="match status" value="1"/>
</dbReference>
<evidence type="ECO:0000259" key="17">
    <source>
        <dbReference type="Pfam" id="PF07715"/>
    </source>
</evidence>
<dbReference type="PANTHER" id="PTHR32552">
    <property type="entry name" value="FERRICHROME IRON RECEPTOR-RELATED"/>
    <property type="match status" value="1"/>
</dbReference>
<name>A0A856MPH5_9CYAN</name>
<evidence type="ECO:0000313" key="20">
    <source>
        <dbReference type="Proteomes" id="UP000503129"/>
    </source>
</evidence>
<gene>
    <name evidence="19" type="ORF">DP114_25435</name>
</gene>
<evidence type="ECO:0000256" key="2">
    <source>
        <dbReference type="ARBA" id="ARBA00009810"/>
    </source>
</evidence>
<dbReference type="Pfam" id="PF07715">
    <property type="entry name" value="Plug"/>
    <property type="match status" value="1"/>
</dbReference>
<feature type="domain" description="TonB-dependent receptor plug" evidence="17">
    <location>
        <begin position="193"/>
        <end position="288"/>
    </location>
</feature>
<dbReference type="PANTHER" id="PTHR32552:SF68">
    <property type="entry name" value="FERRICHROME OUTER MEMBRANE TRANSPORTER_PHAGE RECEPTOR"/>
    <property type="match status" value="1"/>
</dbReference>
<dbReference type="GO" id="GO:0015891">
    <property type="term" value="P:siderophore transport"/>
    <property type="evidence" value="ECO:0007669"/>
    <property type="project" value="InterPro"/>
</dbReference>
<dbReference type="Pfam" id="PF00593">
    <property type="entry name" value="TonB_dep_Rec_b-barrel"/>
    <property type="match status" value="1"/>
</dbReference>
<evidence type="ECO:0000256" key="13">
    <source>
        <dbReference type="PROSITE-ProRule" id="PRU01360"/>
    </source>
</evidence>
<dbReference type="InterPro" id="IPR021731">
    <property type="entry name" value="AMIN_dom"/>
</dbReference>
<dbReference type="InterPro" id="IPR000531">
    <property type="entry name" value="Beta-barrel_TonB"/>
</dbReference>
<evidence type="ECO:0000256" key="7">
    <source>
        <dbReference type="ARBA" id="ARBA00022729"/>
    </source>
</evidence>
<evidence type="ECO:0000256" key="12">
    <source>
        <dbReference type="ARBA" id="ARBA00023237"/>
    </source>
</evidence>
<keyword evidence="19" id="KW-0675">Receptor</keyword>
<keyword evidence="9" id="KW-0406">Ion transport</keyword>
<dbReference type="InterPro" id="IPR037066">
    <property type="entry name" value="Plug_dom_sf"/>
</dbReference>
<evidence type="ECO:0000256" key="11">
    <source>
        <dbReference type="ARBA" id="ARBA00023136"/>
    </source>
</evidence>
<dbReference type="NCBIfam" id="TIGR01783">
    <property type="entry name" value="TonB-siderophor"/>
    <property type="match status" value="1"/>
</dbReference>
<evidence type="ECO:0000256" key="10">
    <source>
        <dbReference type="ARBA" id="ARBA00023077"/>
    </source>
</evidence>
<accession>A0A856MPH5</accession>
<evidence type="ECO:0000256" key="4">
    <source>
        <dbReference type="ARBA" id="ARBA00022452"/>
    </source>
</evidence>
<keyword evidence="10 14" id="KW-0798">TonB box</keyword>
<dbReference type="Proteomes" id="UP000503129">
    <property type="component" value="Chromosome"/>
</dbReference>
<keyword evidence="8" id="KW-0408">Iron</keyword>
<dbReference type="InterPro" id="IPR012910">
    <property type="entry name" value="Plug_dom"/>
</dbReference>
<dbReference type="KEGG" id="bsen:DP114_25435"/>
<proteinExistence type="inferred from homology"/>
<keyword evidence="12 13" id="KW-0998">Cell outer membrane</keyword>
<reference evidence="19 20" key="1">
    <citation type="submission" date="2018-06" db="EMBL/GenBank/DDBJ databases">
        <title>Comparative genomics of Brasilonema spp. strains.</title>
        <authorList>
            <person name="Alvarenga D.O."/>
            <person name="Fiore M.F."/>
            <person name="Varani A.M."/>
        </authorList>
    </citation>
    <scope>NUCLEOTIDE SEQUENCE [LARGE SCALE GENOMIC DNA]</scope>
    <source>
        <strain evidence="19 20">CENA114</strain>
    </source>
</reference>
<keyword evidence="3 13" id="KW-0813">Transport</keyword>
<dbReference type="Gene3D" id="2.40.170.20">
    <property type="entry name" value="TonB-dependent receptor, beta-barrel domain"/>
    <property type="match status" value="1"/>
</dbReference>
<dbReference type="SUPFAM" id="SSF56935">
    <property type="entry name" value="Porins"/>
    <property type="match status" value="1"/>
</dbReference>
<evidence type="ECO:0000256" key="5">
    <source>
        <dbReference type="ARBA" id="ARBA00022496"/>
    </source>
</evidence>
<dbReference type="GO" id="GO:0009279">
    <property type="term" value="C:cell outer membrane"/>
    <property type="evidence" value="ECO:0007669"/>
    <property type="project" value="UniProtKB-SubCell"/>
</dbReference>
<keyword evidence="5" id="KW-0410">Iron transport</keyword>
<dbReference type="AlphaFoldDB" id="A0A856MPH5"/>
<evidence type="ECO:0000256" key="8">
    <source>
        <dbReference type="ARBA" id="ARBA00023004"/>
    </source>
</evidence>
<dbReference type="FunFam" id="2.40.170.20:FF:000005">
    <property type="entry name" value="TonB-dependent siderophore receptor"/>
    <property type="match status" value="1"/>
</dbReference>
<evidence type="ECO:0000256" key="6">
    <source>
        <dbReference type="ARBA" id="ARBA00022692"/>
    </source>
</evidence>
<evidence type="ECO:0000256" key="3">
    <source>
        <dbReference type="ARBA" id="ARBA00022448"/>
    </source>
</evidence>
<dbReference type="CDD" id="cd01347">
    <property type="entry name" value="ligand_gated_channel"/>
    <property type="match status" value="1"/>
</dbReference>
<dbReference type="Pfam" id="PF11741">
    <property type="entry name" value="AMIN"/>
    <property type="match status" value="1"/>
</dbReference>
<keyword evidence="4 13" id="KW-1134">Transmembrane beta strand</keyword>
<keyword evidence="20" id="KW-1185">Reference proteome</keyword>
<feature type="compositionally biased region" description="Low complexity" evidence="15">
    <location>
        <begin position="132"/>
        <end position="159"/>
    </location>
</feature>
<keyword evidence="11 13" id="KW-0472">Membrane</keyword>
<sequence length="833" mass="92285">MLVQSPTPQATPTSPVVQVTFVKANPTSKGLELVLQTSKAATLQLQNRTQVNSNSFIVDIPNAQLRAPGDRPFTFRSQKPIAGVTEITVTNFDANTIRVTVIGEASPPVVELFDSPKEGLIFSVSTAASIAQQQGQTQPTGPQTGPQTQPENQTQPSQPSASGDEPIELVVTGQQDSYRVSDTTTATRTDTNPRDIPQSIQAIPQTIIKDQQITRIGDATRNVSGVTQQGGYAGGSDNFNIRGFTTYDNLRNGFAVQSDLVNPTNIERIEVLKGPASVLYGQFEPGGVVNYITKQPLREPYYSAEFTAGSFSTYRPSIDISGPLNSDKTLLYRLNTAYENFGSFIDFNHQETFAIAPAFTYKIGDATTLTLEYEFLKVDRTFYRGLTADPIVFKAPVNRFLGEPDDRYSKETNSVFLNVNHRFSKNIQFRSGFSLTVSNSEESAFQPDSIVDGRTVQRRFGAGPEYYQNYSLQNDLITNFNTGSIQHQLLVGLEWNKYIRGYDYLRSTASLTPSIDLFNPVYGASRPPEFDEAAERDRYDRNTIAIYLQDQVTLLPNLKLLVGGRYDFIHRKNRVQQLDSLGRDPIDDATVDRLYDEAFSPRVGIVYQPIEPISIYASYTRSFNPSSSRTVDRTQLPPERGTQYEVGVKAELIKDRLSATFAAYDITKENVVTTDPTPGNSDFSIAAGEVKSRGLEFDISGQILPGWNVIASAFINDAFVSKDNNLPVGDSLVNAPGSGASLWTTYEIQDGNWKGLGFGGGLFYTGDREAELPNTFKIPSYVRADATIFYKRDNWRVALNFKNLFDTRYYDSQGYYLLPGAPLTVLGTISVQF</sequence>
<dbReference type="Gene3D" id="2.170.130.10">
    <property type="entry name" value="TonB-dependent receptor, plug domain"/>
    <property type="match status" value="1"/>
</dbReference>
<evidence type="ECO:0000259" key="18">
    <source>
        <dbReference type="Pfam" id="PF11741"/>
    </source>
</evidence>